<gene>
    <name evidence="5" type="ordered locus">MICA_1260</name>
</gene>
<evidence type="ECO:0000259" key="4">
    <source>
        <dbReference type="PROSITE" id="PS51898"/>
    </source>
</evidence>
<feature type="compositionally biased region" description="Basic residues" evidence="3">
    <location>
        <begin position="424"/>
        <end position="433"/>
    </location>
</feature>
<dbReference type="InterPro" id="IPR013762">
    <property type="entry name" value="Integrase-like_cat_sf"/>
</dbReference>
<sequence length="441" mass="51257">MVEETHSLMDGKVHVYRRGGSRYWQCSTYMSGRNHRKSTKHESLAMAMDYAREWYMTVYVDSRRFQESGLTQNLLYKAAPQHRMEEPAHYNNVTHSPYASQAPRPYTPRQKKQAASGPTFAEAAEKFIAEYNIITQGERNEAWAQGHAMRINVHLIPFFGEMPVKQINAGLMQEYRVARNTNGYKGRIPSRSTLHHETVTMRLVLKTAHRYGWIDAVPDISAPYKTSGKVKHRAWFSPEEYKMLYEATRERAKNPSRERYRTVWEDLHDYVLFMANTGLRPDEAGRLEYRDVTIVTDQDSGERLLEIEVRGKRGVGYCKSMSGAILPFQRMQKRHGGKPTDKIFGKTPRDTMNKILDELNLKYDRDGNVRTSYSLRHTYICLRLMEGADIYQIAKNCRTSVEMIEQFYAAHLKNTLDASAINVRKPKRKPRKAQKNEDNQL</sequence>
<dbReference type="STRING" id="856793.MICA_1260"/>
<dbReference type="Gene3D" id="1.10.443.10">
    <property type="entry name" value="Intergrase catalytic core"/>
    <property type="match status" value="1"/>
</dbReference>
<dbReference type="EMBL" id="CP002382">
    <property type="protein sequence ID" value="AEP09582.1"/>
    <property type="molecule type" value="Genomic_DNA"/>
</dbReference>
<accession>G2KRM0</accession>
<dbReference type="SUPFAM" id="SSF56349">
    <property type="entry name" value="DNA breaking-rejoining enzymes"/>
    <property type="match status" value="1"/>
</dbReference>
<keyword evidence="2" id="KW-0233">DNA recombination</keyword>
<dbReference type="GO" id="GO:0015074">
    <property type="term" value="P:DNA integration"/>
    <property type="evidence" value="ECO:0007669"/>
    <property type="project" value="InterPro"/>
</dbReference>
<dbReference type="GO" id="GO:0006310">
    <property type="term" value="P:DNA recombination"/>
    <property type="evidence" value="ECO:0007669"/>
    <property type="project" value="UniProtKB-KW"/>
</dbReference>
<evidence type="ECO:0000313" key="5">
    <source>
        <dbReference type="EMBL" id="AEP09582.1"/>
    </source>
</evidence>
<reference evidence="5 6" key="1">
    <citation type="journal article" date="2011" name="BMC Genomics">
        <title>Genomic insights into an obligate epibiotic bacterial predator: Micavibrio aeruginosavorus ARL-13.</title>
        <authorList>
            <person name="Wang Z."/>
            <person name="Kadouri D."/>
            <person name="Wu M."/>
        </authorList>
    </citation>
    <scope>NUCLEOTIDE SEQUENCE [LARGE SCALE GENOMIC DNA]</scope>
    <source>
        <strain evidence="5 6">ARL-13</strain>
    </source>
</reference>
<feature type="region of interest" description="Disordered" evidence="3">
    <location>
        <begin position="421"/>
        <end position="441"/>
    </location>
</feature>
<keyword evidence="6" id="KW-1185">Reference proteome</keyword>
<dbReference type="KEGG" id="mai:MICA_1260"/>
<dbReference type="RefSeq" id="WP_014102805.1">
    <property type="nucleotide sequence ID" value="NC_016026.1"/>
</dbReference>
<proteinExistence type="predicted"/>
<name>G2KRM0_MICAA</name>
<dbReference type="Gene3D" id="1.10.150.130">
    <property type="match status" value="1"/>
</dbReference>
<dbReference type="InterPro" id="IPR011010">
    <property type="entry name" value="DNA_brk_join_enz"/>
</dbReference>
<dbReference type="HOGENOM" id="CLU_045967_0_0_5"/>
<organism evidence="5 6">
    <name type="scientific">Micavibrio aeruginosavorus (strain ARL-13)</name>
    <dbReference type="NCBI Taxonomy" id="856793"/>
    <lineage>
        <taxon>Bacteria</taxon>
        <taxon>Pseudomonadati</taxon>
        <taxon>Bdellovibrionota</taxon>
        <taxon>Bdellovibrionia</taxon>
        <taxon>Bdellovibrionales</taxon>
        <taxon>Pseudobdellovibrionaceae</taxon>
        <taxon>Micavibrio</taxon>
    </lineage>
</organism>
<dbReference type="AlphaFoldDB" id="G2KRM0"/>
<feature type="domain" description="Tyr recombinase" evidence="4">
    <location>
        <begin position="231"/>
        <end position="422"/>
    </location>
</feature>
<protein>
    <submittedName>
        <fullName evidence="5">Phage integrase family protein</fullName>
    </submittedName>
</protein>
<dbReference type="Proteomes" id="UP000009286">
    <property type="component" value="Chromosome"/>
</dbReference>
<dbReference type="InterPro" id="IPR002104">
    <property type="entry name" value="Integrase_catalytic"/>
</dbReference>
<evidence type="ECO:0000256" key="1">
    <source>
        <dbReference type="ARBA" id="ARBA00023125"/>
    </source>
</evidence>
<dbReference type="eggNOG" id="COG0582">
    <property type="taxonomic scope" value="Bacteria"/>
</dbReference>
<dbReference type="InterPro" id="IPR010998">
    <property type="entry name" value="Integrase_recombinase_N"/>
</dbReference>
<dbReference type="PROSITE" id="PS51898">
    <property type="entry name" value="TYR_RECOMBINASE"/>
    <property type="match status" value="1"/>
</dbReference>
<dbReference type="GO" id="GO:0003677">
    <property type="term" value="F:DNA binding"/>
    <property type="evidence" value="ECO:0007669"/>
    <property type="project" value="UniProtKB-KW"/>
</dbReference>
<feature type="region of interest" description="Disordered" evidence="3">
    <location>
        <begin position="93"/>
        <end position="118"/>
    </location>
</feature>
<evidence type="ECO:0000256" key="2">
    <source>
        <dbReference type="ARBA" id="ARBA00023172"/>
    </source>
</evidence>
<evidence type="ECO:0000313" key="6">
    <source>
        <dbReference type="Proteomes" id="UP000009286"/>
    </source>
</evidence>
<keyword evidence="1" id="KW-0238">DNA-binding</keyword>
<evidence type="ECO:0000256" key="3">
    <source>
        <dbReference type="SAM" id="MobiDB-lite"/>
    </source>
</evidence>